<dbReference type="EMBL" id="QGNW01000079">
    <property type="protein sequence ID" value="RVX00748.1"/>
    <property type="molecule type" value="Genomic_DNA"/>
</dbReference>
<accession>A0A438IVH7</accession>
<gene>
    <name evidence="1" type="ORF">CK203_026475</name>
</gene>
<comment type="caution">
    <text evidence="1">The sequence shown here is derived from an EMBL/GenBank/DDBJ whole genome shotgun (WGS) entry which is preliminary data.</text>
</comment>
<dbReference type="Proteomes" id="UP000288805">
    <property type="component" value="Unassembled WGS sequence"/>
</dbReference>
<evidence type="ECO:0000313" key="2">
    <source>
        <dbReference type="Proteomes" id="UP000288805"/>
    </source>
</evidence>
<reference evidence="1 2" key="1">
    <citation type="journal article" date="2018" name="PLoS Genet.">
        <title>Population sequencing reveals clonal diversity and ancestral inbreeding in the grapevine cultivar Chardonnay.</title>
        <authorList>
            <person name="Roach M.J."/>
            <person name="Johnson D.L."/>
            <person name="Bohlmann J."/>
            <person name="van Vuuren H.J."/>
            <person name="Jones S.J."/>
            <person name="Pretorius I.S."/>
            <person name="Schmidt S.A."/>
            <person name="Borneman A.R."/>
        </authorList>
    </citation>
    <scope>NUCLEOTIDE SEQUENCE [LARGE SCALE GENOMIC DNA]</scope>
    <source>
        <strain evidence="2">cv. Chardonnay</strain>
        <tissue evidence="1">Leaf</tissue>
    </source>
</reference>
<organism evidence="1 2">
    <name type="scientific">Vitis vinifera</name>
    <name type="common">Grape</name>
    <dbReference type="NCBI Taxonomy" id="29760"/>
    <lineage>
        <taxon>Eukaryota</taxon>
        <taxon>Viridiplantae</taxon>
        <taxon>Streptophyta</taxon>
        <taxon>Embryophyta</taxon>
        <taxon>Tracheophyta</taxon>
        <taxon>Spermatophyta</taxon>
        <taxon>Magnoliopsida</taxon>
        <taxon>eudicotyledons</taxon>
        <taxon>Gunneridae</taxon>
        <taxon>Pentapetalae</taxon>
        <taxon>rosids</taxon>
        <taxon>Vitales</taxon>
        <taxon>Vitaceae</taxon>
        <taxon>Viteae</taxon>
        <taxon>Vitis</taxon>
    </lineage>
</organism>
<name>A0A438IVH7_VITVI</name>
<dbReference type="AlphaFoldDB" id="A0A438IVH7"/>
<protein>
    <submittedName>
        <fullName evidence="1">Uncharacterized protein</fullName>
    </submittedName>
</protein>
<sequence>MPACGWGMNRNNSDGCFCEIGKCGMHRKGGFGFVRRGIGIIPSKMPPKREIVASGVSTQGGAIVRANQSPTCPLSNKPTKLLNEREF</sequence>
<evidence type="ECO:0000313" key="1">
    <source>
        <dbReference type="EMBL" id="RVX00748.1"/>
    </source>
</evidence>
<proteinExistence type="predicted"/>